<dbReference type="Gene3D" id="3.40.30.10">
    <property type="entry name" value="Glutaredoxin"/>
    <property type="match status" value="1"/>
</dbReference>
<dbReference type="SFLD" id="SFLDS00019">
    <property type="entry name" value="Glutathione_Transferase_(cytos"/>
    <property type="match status" value="1"/>
</dbReference>
<protein>
    <submittedName>
        <fullName evidence="3">Glutathione S-transferase</fullName>
    </submittedName>
</protein>
<dbReference type="Gene3D" id="1.20.1050.10">
    <property type="match status" value="1"/>
</dbReference>
<dbReference type="InterPro" id="IPR010987">
    <property type="entry name" value="Glutathione-S-Trfase_C-like"/>
</dbReference>
<keyword evidence="3" id="KW-0808">Transferase</keyword>
<dbReference type="PANTHER" id="PTHR44051:SF8">
    <property type="entry name" value="GLUTATHIONE S-TRANSFERASE GSTA"/>
    <property type="match status" value="1"/>
</dbReference>
<dbReference type="InterPro" id="IPR004045">
    <property type="entry name" value="Glutathione_S-Trfase_N"/>
</dbReference>
<dbReference type="SUPFAM" id="SSF47616">
    <property type="entry name" value="GST C-terminal domain-like"/>
    <property type="match status" value="1"/>
</dbReference>
<dbReference type="AlphaFoldDB" id="A0A1G8F7M5"/>
<feature type="domain" description="GST C-terminal" evidence="2">
    <location>
        <begin position="89"/>
        <end position="214"/>
    </location>
</feature>
<dbReference type="RefSeq" id="WP_084304878.1">
    <property type="nucleotide sequence ID" value="NZ_FNDG01000007.1"/>
</dbReference>
<reference evidence="3 4" key="1">
    <citation type="submission" date="2016-10" db="EMBL/GenBank/DDBJ databases">
        <authorList>
            <person name="de Groot N.N."/>
        </authorList>
    </citation>
    <scope>NUCLEOTIDE SEQUENCE [LARGE SCALE GENOMIC DNA]</scope>
    <source>
        <strain evidence="3 4">LMG 18387</strain>
    </source>
</reference>
<accession>A0A1G8F7M5</accession>
<dbReference type="InterPro" id="IPR040079">
    <property type="entry name" value="Glutathione_S-Trfase"/>
</dbReference>
<dbReference type="EMBL" id="FNDG01000007">
    <property type="protein sequence ID" value="SDH78097.1"/>
    <property type="molecule type" value="Genomic_DNA"/>
</dbReference>
<organism evidence="3 4">
    <name type="scientific">Phytopseudomonas flavescens</name>
    <dbReference type="NCBI Taxonomy" id="29435"/>
    <lineage>
        <taxon>Bacteria</taxon>
        <taxon>Pseudomonadati</taxon>
        <taxon>Pseudomonadota</taxon>
        <taxon>Gammaproteobacteria</taxon>
        <taxon>Pseudomonadales</taxon>
        <taxon>Pseudomonadaceae</taxon>
        <taxon>Phytopseudomonas</taxon>
    </lineage>
</organism>
<evidence type="ECO:0000259" key="1">
    <source>
        <dbReference type="PROSITE" id="PS50404"/>
    </source>
</evidence>
<sequence>MVRLHYDPGTISLAPHIVLNELKLSFEPVRVAIADNSLHNYKTPEFLRVSPAGLVPVLEVEGEVLTESMAISLYLVRRERNTMLLPAAGTLAEARVLEWIAWLATGVHRSIGAYFRPEHLAEDDGTRQRLREFARTHMADHAQRIEEGIASVGRYATGADFTLVDAFLLVYYRWFQLIGLDMMRWPRWRKITRNSLEREAVCVTLSTEGITFAV</sequence>
<dbReference type="SUPFAM" id="SSF52833">
    <property type="entry name" value="Thioredoxin-like"/>
    <property type="match status" value="1"/>
</dbReference>
<dbReference type="PANTHER" id="PTHR44051">
    <property type="entry name" value="GLUTATHIONE S-TRANSFERASE-RELATED"/>
    <property type="match status" value="1"/>
</dbReference>
<feature type="domain" description="GST N-terminal" evidence="1">
    <location>
        <begin position="1"/>
        <end position="83"/>
    </location>
</feature>
<dbReference type="PROSITE" id="PS50405">
    <property type="entry name" value="GST_CTER"/>
    <property type="match status" value="1"/>
</dbReference>
<evidence type="ECO:0000313" key="4">
    <source>
        <dbReference type="Proteomes" id="UP000198606"/>
    </source>
</evidence>
<dbReference type="InterPro" id="IPR036282">
    <property type="entry name" value="Glutathione-S-Trfase_C_sf"/>
</dbReference>
<dbReference type="Proteomes" id="UP000198606">
    <property type="component" value="Unassembled WGS sequence"/>
</dbReference>
<proteinExistence type="predicted"/>
<evidence type="ECO:0000259" key="2">
    <source>
        <dbReference type="PROSITE" id="PS50405"/>
    </source>
</evidence>
<dbReference type="STRING" id="29435.SAMN05216588_107166"/>
<dbReference type="SFLD" id="SFLDG00358">
    <property type="entry name" value="Main_(cytGST)"/>
    <property type="match status" value="1"/>
</dbReference>
<dbReference type="Pfam" id="PF02798">
    <property type="entry name" value="GST_N"/>
    <property type="match status" value="1"/>
</dbReference>
<dbReference type="InterPro" id="IPR036249">
    <property type="entry name" value="Thioredoxin-like_sf"/>
</dbReference>
<dbReference type="PROSITE" id="PS50404">
    <property type="entry name" value="GST_NTER"/>
    <property type="match status" value="1"/>
</dbReference>
<gene>
    <name evidence="3" type="ORF">SAMN05216588_107166</name>
</gene>
<name>A0A1G8F7M5_9GAMM</name>
<evidence type="ECO:0000313" key="3">
    <source>
        <dbReference type="EMBL" id="SDH78097.1"/>
    </source>
</evidence>
<dbReference type="CDD" id="cd03057">
    <property type="entry name" value="GST_N_Beta"/>
    <property type="match status" value="1"/>
</dbReference>
<dbReference type="GO" id="GO:0016740">
    <property type="term" value="F:transferase activity"/>
    <property type="evidence" value="ECO:0007669"/>
    <property type="project" value="UniProtKB-KW"/>
</dbReference>